<feature type="transmembrane region" description="Helical" evidence="1">
    <location>
        <begin position="91"/>
        <end position="112"/>
    </location>
</feature>
<keyword evidence="1" id="KW-1133">Transmembrane helix</keyword>
<dbReference type="EMBL" id="FPBK01000016">
    <property type="protein sequence ID" value="SFU72428.1"/>
    <property type="molecule type" value="Genomic_DNA"/>
</dbReference>
<evidence type="ECO:0000313" key="2">
    <source>
        <dbReference type="EMBL" id="SFU72428.1"/>
    </source>
</evidence>
<keyword evidence="1" id="KW-0472">Membrane</keyword>
<proteinExistence type="predicted"/>
<dbReference type="Proteomes" id="UP000199138">
    <property type="component" value="Unassembled WGS sequence"/>
</dbReference>
<feature type="transmembrane region" description="Helical" evidence="1">
    <location>
        <begin position="184"/>
        <end position="201"/>
    </location>
</feature>
<accession>A0A1I7IHL5</accession>
<name>A0A1I7IHL5_9FLAO</name>
<sequence length="219" mass="25437">MEQSFFTSAYKDKTHEELIQIIEDNETYTEEARYTAIIMLENRGGDISKWDPFKQNYENTQAKEKRFNELLKKQQSQQEEKEEFVLYSKNLILIFCILFSTLFGAALLAYNMKIAGKKQGVTQVLLFALFYVLGGVLISLVFQTDMSALFLNVISGFILTEYYWNKHLGATVKYVKKSWVKPTLISLVIVFVFMGILWYMLGAPTDMETFMKLLEEKKG</sequence>
<evidence type="ECO:0000256" key="1">
    <source>
        <dbReference type="SAM" id="Phobius"/>
    </source>
</evidence>
<keyword evidence="1" id="KW-0812">Transmembrane</keyword>
<feature type="transmembrane region" description="Helical" evidence="1">
    <location>
        <begin position="124"/>
        <end position="142"/>
    </location>
</feature>
<gene>
    <name evidence="2" type="ORF">SAMN05216480_11659</name>
</gene>
<protein>
    <submittedName>
        <fullName evidence="2">Uncharacterized protein</fullName>
    </submittedName>
</protein>
<dbReference type="AlphaFoldDB" id="A0A1I7IHL5"/>
<organism evidence="2 3">
    <name type="scientific">Pustulibacterium marinum</name>
    <dbReference type="NCBI Taxonomy" id="1224947"/>
    <lineage>
        <taxon>Bacteria</taxon>
        <taxon>Pseudomonadati</taxon>
        <taxon>Bacteroidota</taxon>
        <taxon>Flavobacteriia</taxon>
        <taxon>Flavobacteriales</taxon>
        <taxon>Flavobacteriaceae</taxon>
        <taxon>Pustulibacterium</taxon>
    </lineage>
</organism>
<feature type="transmembrane region" description="Helical" evidence="1">
    <location>
        <begin position="148"/>
        <end position="164"/>
    </location>
</feature>
<reference evidence="2 3" key="1">
    <citation type="submission" date="2016-10" db="EMBL/GenBank/DDBJ databases">
        <authorList>
            <person name="de Groot N.N."/>
        </authorList>
    </citation>
    <scope>NUCLEOTIDE SEQUENCE [LARGE SCALE GENOMIC DNA]</scope>
    <source>
        <strain evidence="2 3">CGMCC 1.12333</strain>
    </source>
</reference>
<keyword evidence="3" id="KW-1185">Reference proteome</keyword>
<evidence type="ECO:0000313" key="3">
    <source>
        <dbReference type="Proteomes" id="UP000199138"/>
    </source>
</evidence>
<dbReference type="OrthoDB" id="764986at2"/>
<dbReference type="RefSeq" id="WP_093026239.1">
    <property type="nucleotide sequence ID" value="NZ_FPBK01000016.1"/>
</dbReference>